<evidence type="ECO:0000313" key="1">
    <source>
        <dbReference type="EMBL" id="VFU28742.1"/>
    </source>
</evidence>
<sequence length="118" mass="13576">MNPALSVDIEIMCHPLMFCSKLYPSCWMTEVSACIMHIRGHEEEDLFTKVIIYVENHWACSVNISAHHVLLQLVSTLDAACRSSDGARDKNMEQIRLPYWKLVCSFVFIELEECVLQV</sequence>
<name>A0A6N2KJU9_SALVM</name>
<reference evidence="1" key="1">
    <citation type="submission" date="2019-03" db="EMBL/GenBank/DDBJ databases">
        <authorList>
            <person name="Mank J."/>
            <person name="Almeida P."/>
        </authorList>
    </citation>
    <scope>NUCLEOTIDE SEQUENCE</scope>
    <source>
        <strain evidence="1">78183</strain>
    </source>
</reference>
<gene>
    <name evidence="1" type="ORF">SVIM_LOCUS97683</name>
</gene>
<dbReference type="AlphaFoldDB" id="A0A6N2KJU9"/>
<proteinExistence type="predicted"/>
<protein>
    <submittedName>
        <fullName evidence="1">Uncharacterized protein</fullName>
    </submittedName>
</protein>
<dbReference type="EMBL" id="CAADRP010000447">
    <property type="protein sequence ID" value="VFU28742.1"/>
    <property type="molecule type" value="Genomic_DNA"/>
</dbReference>
<accession>A0A6N2KJU9</accession>
<organism evidence="1">
    <name type="scientific">Salix viminalis</name>
    <name type="common">Common osier</name>
    <name type="synonym">Basket willow</name>
    <dbReference type="NCBI Taxonomy" id="40686"/>
    <lineage>
        <taxon>Eukaryota</taxon>
        <taxon>Viridiplantae</taxon>
        <taxon>Streptophyta</taxon>
        <taxon>Embryophyta</taxon>
        <taxon>Tracheophyta</taxon>
        <taxon>Spermatophyta</taxon>
        <taxon>Magnoliopsida</taxon>
        <taxon>eudicotyledons</taxon>
        <taxon>Gunneridae</taxon>
        <taxon>Pentapetalae</taxon>
        <taxon>rosids</taxon>
        <taxon>fabids</taxon>
        <taxon>Malpighiales</taxon>
        <taxon>Salicaceae</taxon>
        <taxon>Saliceae</taxon>
        <taxon>Salix</taxon>
    </lineage>
</organism>